<dbReference type="PROSITE" id="PS52016">
    <property type="entry name" value="TONB_DEPENDENT_REC_3"/>
    <property type="match status" value="1"/>
</dbReference>
<keyword evidence="6" id="KW-0408">Iron</keyword>
<evidence type="ECO:0000256" key="7">
    <source>
        <dbReference type="ARBA" id="ARBA00023077"/>
    </source>
</evidence>
<dbReference type="NCBIfam" id="TIGR04056">
    <property type="entry name" value="OMP_RagA_SusC"/>
    <property type="match status" value="1"/>
</dbReference>
<keyword evidence="9 10" id="KW-0998">Cell outer membrane</keyword>
<dbReference type="EMBL" id="FXSZ01000008">
    <property type="protein sequence ID" value="SMO74675.1"/>
    <property type="molecule type" value="Genomic_DNA"/>
</dbReference>
<dbReference type="Pfam" id="PF07660">
    <property type="entry name" value="STN"/>
    <property type="match status" value="1"/>
</dbReference>
<feature type="domain" description="TonB-dependent receptor-like beta-barrel" evidence="13">
    <location>
        <begin position="495"/>
        <end position="882"/>
    </location>
</feature>
<dbReference type="SUPFAM" id="SSF56935">
    <property type="entry name" value="Porins"/>
    <property type="match status" value="1"/>
</dbReference>
<keyword evidence="2 10" id="KW-0813">Transport</keyword>
<keyword evidence="4" id="KW-0410">Iron transport</keyword>
<keyword evidence="5 10" id="KW-0812">Transmembrane</keyword>
<feature type="domain" description="TonB-dependent receptor plug" evidence="15">
    <location>
        <begin position="219"/>
        <end position="339"/>
    </location>
</feature>
<evidence type="ECO:0000256" key="8">
    <source>
        <dbReference type="ARBA" id="ARBA00023136"/>
    </source>
</evidence>
<proteinExistence type="inferred from homology"/>
<evidence type="ECO:0000259" key="14">
    <source>
        <dbReference type="Pfam" id="PF07660"/>
    </source>
</evidence>
<dbReference type="InterPro" id="IPR008969">
    <property type="entry name" value="CarboxyPept-like_regulatory"/>
</dbReference>
<sequence length="1119" mass="124249">MMSVALLCSTNFQVALWGGITLTASTISAQAQEVTKNEPRITLNVQNITVTELLNLLKSQVKLKFIYNADELNKLPLVSVNTKNESLSLVLARVFKDTRLSYSIDNGVLLISATKISQSKNSLIEAISGIVIDEVKSPMPGVGIIIKGTKKGTQTDADGKYKLNAEPGDVLMFSFIGYNTTEITVKPNQLVINANLTPAMNTIKEVVVSTGIFKKVDQSFTGASTTVTAKELQQFGNRNIITALRNVDPSFNIVESNSFGSNPNRLPEVQIRGNSSLPNINQLQDQTRVGLNTPLIILDGFESTLQKMLDINENEVESITILKDASATAIYGSRGANGVVVITTKAPTMGKLRINYRADVNVEAADLSAYSVLDARDKLALEETVGLYNAARAENEVPLKRYYSFLLNEVNSGVNTYWLSKPINTGVGQRHNLRLEGGDPTFRYSASIQMNDIEGVMKESNRRTYNGTINLAYTYKKIKFSNSLMIASGSSANSPYGNFSDYVIMNPYWRAYDANGNVLKFLGDPGSLDYTNRWGSLPTNPLYNATLNVFDTGKSSEITNNTSVEFPVFQDLIMRGRIGITKGETQTDKFRPAEHTAFANYSDIDIFRKGDYHYGISNSLSYDASLNLSYSKTFGNNNTLFAGLDYNVRQSQSSDYSFLAEGFTNANLDFISMAQQYAKDGKPTGSEGLSRAVGVTGNVNYIFNNRYFADGSFRVDGSSQFGSKKRFAPFWAAGMGWNLHNEDFLKDSKIINRFKLRGSFGLTGSQNFSSYQALSTFRYYTDDRYFNWNGAYQIALGNEDLQWQQTMNYDVGFDAEVLNRRVKLTADYYIEQTKDLVSSVNLPASNGFTSYIENIGKMENRGFELKATAFLIRNQEKGLSWSVSMAMMHNKNKIVQISQALKDAQKAIENATGAAPSTLYKEGYSTNAIWVVPSLGIDPSTGKELYLGKDGLPTYTWNSANLIAVGNTDPKIQGNFSSMVRYKSLSLNVAFGYRAGGQLYNQTLINKVENADYKYNVDSRVYDDRWRNPGDNAAFKGLLVTTATNRTSRFVQDERTINCQNINLTYDLRSKYLMQHLGLSNLSVSGSVADAFYLSTVKQERGTLYPFSRQFSLRISTIF</sequence>
<dbReference type="Pfam" id="PF00593">
    <property type="entry name" value="TonB_dep_Rec_b-barrel"/>
    <property type="match status" value="1"/>
</dbReference>
<dbReference type="Gene3D" id="2.40.170.20">
    <property type="entry name" value="TonB-dependent receptor, beta-barrel domain"/>
    <property type="match status" value="1"/>
</dbReference>
<keyword evidence="3 10" id="KW-1134">Transmembrane beta strand</keyword>
<feature type="chain" id="PRO_5022128422" evidence="12">
    <location>
        <begin position="32"/>
        <end position="1119"/>
    </location>
</feature>
<dbReference type="InterPro" id="IPR000531">
    <property type="entry name" value="Beta-barrel_TonB"/>
</dbReference>
<evidence type="ECO:0000256" key="3">
    <source>
        <dbReference type="ARBA" id="ARBA00022452"/>
    </source>
</evidence>
<dbReference type="InterPro" id="IPR039426">
    <property type="entry name" value="TonB-dep_rcpt-like"/>
</dbReference>
<dbReference type="Gene3D" id="2.170.130.10">
    <property type="entry name" value="TonB-dependent receptor, plug domain"/>
    <property type="match status" value="1"/>
</dbReference>
<keyword evidence="17" id="KW-1185">Reference proteome</keyword>
<evidence type="ECO:0000256" key="5">
    <source>
        <dbReference type="ARBA" id="ARBA00022692"/>
    </source>
</evidence>
<organism evidence="16 17">
    <name type="scientific">Solitalea koreensis</name>
    <dbReference type="NCBI Taxonomy" id="543615"/>
    <lineage>
        <taxon>Bacteria</taxon>
        <taxon>Pseudomonadati</taxon>
        <taxon>Bacteroidota</taxon>
        <taxon>Sphingobacteriia</taxon>
        <taxon>Sphingobacteriales</taxon>
        <taxon>Sphingobacteriaceae</taxon>
        <taxon>Solitalea</taxon>
    </lineage>
</organism>
<evidence type="ECO:0000256" key="10">
    <source>
        <dbReference type="PROSITE-ProRule" id="PRU01360"/>
    </source>
</evidence>
<dbReference type="NCBIfam" id="TIGR04057">
    <property type="entry name" value="SusC_RagA_signa"/>
    <property type="match status" value="1"/>
</dbReference>
<gene>
    <name evidence="16" type="ORF">SAMN06265350_10898</name>
</gene>
<dbReference type="Proteomes" id="UP000315971">
    <property type="component" value="Unassembled WGS sequence"/>
</dbReference>
<evidence type="ECO:0000256" key="9">
    <source>
        <dbReference type="ARBA" id="ARBA00023237"/>
    </source>
</evidence>
<dbReference type="GO" id="GO:0006826">
    <property type="term" value="P:iron ion transport"/>
    <property type="evidence" value="ECO:0007669"/>
    <property type="project" value="UniProtKB-KW"/>
</dbReference>
<reference evidence="16 17" key="1">
    <citation type="submission" date="2017-05" db="EMBL/GenBank/DDBJ databases">
        <authorList>
            <person name="Varghese N."/>
            <person name="Submissions S."/>
        </authorList>
    </citation>
    <scope>NUCLEOTIDE SEQUENCE [LARGE SCALE GENOMIC DNA]</scope>
    <source>
        <strain evidence="16 17">DSM 21342</strain>
    </source>
</reference>
<protein>
    <submittedName>
        <fullName evidence="16">TonB-linked outer membrane protein, SusC/RagA family</fullName>
    </submittedName>
</protein>
<comment type="subcellular location">
    <subcellularLocation>
        <location evidence="1 10">Cell outer membrane</location>
        <topology evidence="1 10">Multi-pass membrane protein</topology>
    </subcellularLocation>
</comment>
<dbReference type="InterPro" id="IPR023996">
    <property type="entry name" value="TonB-dep_OMP_SusC/RagA"/>
</dbReference>
<keyword evidence="12" id="KW-0732">Signal</keyword>
<feature type="domain" description="Secretin/TonB short N-terminal" evidence="14">
    <location>
        <begin position="64"/>
        <end position="113"/>
    </location>
</feature>
<dbReference type="InterPro" id="IPR037066">
    <property type="entry name" value="Plug_dom_sf"/>
</dbReference>
<dbReference type="InterPro" id="IPR011662">
    <property type="entry name" value="Secretin/TonB_short_N"/>
</dbReference>
<dbReference type="InterPro" id="IPR023997">
    <property type="entry name" value="TonB-dep_OMP_SusC/RagA_CS"/>
</dbReference>
<name>A0A521DST4_9SPHI</name>
<dbReference type="Pfam" id="PF07715">
    <property type="entry name" value="Plug"/>
    <property type="match status" value="1"/>
</dbReference>
<dbReference type="InterPro" id="IPR036942">
    <property type="entry name" value="Beta-barrel_TonB_sf"/>
</dbReference>
<dbReference type="GO" id="GO:0009279">
    <property type="term" value="C:cell outer membrane"/>
    <property type="evidence" value="ECO:0007669"/>
    <property type="project" value="UniProtKB-SubCell"/>
</dbReference>
<dbReference type="SUPFAM" id="SSF49464">
    <property type="entry name" value="Carboxypeptidase regulatory domain-like"/>
    <property type="match status" value="1"/>
</dbReference>
<accession>A0A521DST4</accession>
<evidence type="ECO:0000256" key="1">
    <source>
        <dbReference type="ARBA" id="ARBA00004571"/>
    </source>
</evidence>
<evidence type="ECO:0000256" key="12">
    <source>
        <dbReference type="SAM" id="SignalP"/>
    </source>
</evidence>
<dbReference type="Gene3D" id="2.60.40.1120">
    <property type="entry name" value="Carboxypeptidase-like, regulatory domain"/>
    <property type="match status" value="1"/>
</dbReference>
<evidence type="ECO:0000256" key="11">
    <source>
        <dbReference type="RuleBase" id="RU003357"/>
    </source>
</evidence>
<keyword evidence="4" id="KW-0406">Ion transport</keyword>
<evidence type="ECO:0000313" key="16">
    <source>
        <dbReference type="EMBL" id="SMO74675.1"/>
    </source>
</evidence>
<keyword evidence="7 11" id="KW-0798">TonB box</keyword>
<evidence type="ECO:0000313" key="17">
    <source>
        <dbReference type="Proteomes" id="UP000315971"/>
    </source>
</evidence>
<evidence type="ECO:0000259" key="13">
    <source>
        <dbReference type="Pfam" id="PF00593"/>
    </source>
</evidence>
<evidence type="ECO:0000256" key="4">
    <source>
        <dbReference type="ARBA" id="ARBA00022496"/>
    </source>
</evidence>
<dbReference type="InterPro" id="IPR012910">
    <property type="entry name" value="Plug_dom"/>
</dbReference>
<dbReference type="AlphaFoldDB" id="A0A521DST4"/>
<evidence type="ECO:0000256" key="6">
    <source>
        <dbReference type="ARBA" id="ARBA00023004"/>
    </source>
</evidence>
<keyword evidence="8 10" id="KW-0472">Membrane</keyword>
<dbReference type="Pfam" id="PF13715">
    <property type="entry name" value="CarbopepD_reg_2"/>
    <property type="match status" value="1"/>
</dbReference>
<comment type="similarity">
    <text evidence="10 11">Belongs to the TonB-dependent receptor family.</text>
</comment>
<evidence type="ECO:0000259" key="15">
    <source>
        <dbReference type="Pfam" id="PF07715"/>
    </source>
</evidence>
<feature type="signal peptide" evidence="12">
    <location>
        <begin position="1"/>
        <end position="31"/>
    </location>
</feature>
<evidence type="ECO:0000256" key="2">
    <source>
        <dbReference type="ARBA" id="ARBA00022448"/>
    </source>
</evidence>